<keyword evidence="1" id="KW-0175">Coiled coil</keyword>
<sequence length="126" mass="14812">MTLQQLLKLGVTNEVAKQILEIHKSTIKDKYVPIWRFTEVNSKYKELKLIVEDKESQINRLKIKATEKEELVTKIMALEELNKINKESYESKIDALQKEKSTEIYLRDQKIKSIKTAKAMLDFLLD</sequence>
<dbReference type="EMBL" id="JAHLQK010000003">
    <property type="protein sequence ID" value="MBU5676744.1"/>
    <property type="molecule type" value="Genomic_DNA"/>
</dbReference>
<dbReference type="Pfam" id="PF06810">
    <property type="entry name" value="Phage_scaffold"/>
    <property type="match status" value="1"/>
</dbReference>
<evidence type="ECO:0000256" key="1">
    <source>
        <dbReference type="SAM" id="Coils"/>
    </source>
</evidence>
<organism evidence="2 3">
    <name type="scientific">Alkaliphilus flagellatus</name>
    <dbReference type="NCBI Taxonomy" id="2841507"/>
    <lineage>
        <taxon>Bacteria</taxon>
        <taxon>Bacillati</taxon>
        <taxon>Bacillota</taxon>
        <taxon>Clostridia</taxon>
        <taxon>Peptostreptococcales</taxon>
        <taxon>Natronincolaceae</taxon>
        <taxon>Alkaliphilus</taxon>
    </lineage>
</organism>
<name>A0ABS6G3J9_9FIRM</name>
<evidence type="ECO:0000313" key="3">
    <source>
        <dbReference type="Proteomes" id="UP000779508"/>
    </source>
</evidence>
<proteinExistence type="predicted"/>
<gene>
    <name evidence="2" type="ORF">KQI88_09965</name>
</gene>
<dbReference type="Proteomes" id="UP000779508">
    <property type="component" value="Unassembled WGS sequence"/>
</dbReference>
<dbReference type="InterPro" id="IPR009636">
    <property type="entry name" value="SCAF"/>
</dbReference>
<protein>
    <submittedName>
        <fullName evidence="2">Phage scaffolding protein</fullName>
    </submittedName>
</protein>
<comment type="caution">
    <text evidence="2">The sequence shown here is derived from an EMBL/GenBank/DDBJ whole genome shotgun (WGS) entry which is preliminary data.</text>
</comment>
<accession>A0ABS6G3J9</accession>
<evidence type="ECO:0000313" key="2">
    <source>
        <dbReference type="EMBL" id="MBU5676744.1"/>
    </source>
</evidence>
<keyword evidence="3" id="KW-1185">Reference proteome</keyword>
<feature type="coiled-coil region" evidence="1">
    <location>
        <begin position="44"/>
        <end position="71"/>
    </location>
</feature>
<reference evidence="2 3" key="1">
    <citation type="submission" date="2021-06" db="EMBL/GenBank/DDBJ databases">
        <authorList>
            <person name="Sun Q."/>
            <person name="Li D."/>
        </authorList>
    </citation>
    <scope>NUCLEOTIDE SEQUENCE [LARGE SCALE GENOMIC DNA]</scope>
    <source>
        <strain evidence="2 3">MSJ-5</strain>
    </source>
</reference>
<dbReference type="RefSeq" id="WP_216416868.1">
    <property type="nucleotide sequence ID" value="NZ_JAHLQK010000003.1"/>
</dbReference>